<reference evidence="1 2" key="1">
    <citation type="journal article" date="2015" name="Stand. Genomic Sci.">
        <title>Genomic Encyclopedia of Bacterial and Archaeal Type Strains, Phase III: the genomes of soil and plant-associated and newly described type strains.</title>
        <authorList>
            <person name="Whitman W.B."/>
            <person name="Woyke T."/>
            <person name="Klenk H.P."/>
            <person name="Zhou Y."/>
            <person name="Lilburn T.G."/>
            <person name="Beck B.J."/>
            <person name="De Vos P."/>
            <person name="Vandamme P."/>
            <person name="Eisen J.A."/>
            <person name="Garrity G."/>
            <person name="Hugenholtz P."/>
            <person name="Kyrpides N.C."/>
        </authorList>
    </citation>
    <scope>NUCLEOTIDE SEQUENCE [LARGE SCALE GENOMIC DNA]</scope>
    <source>
        <strain evidence="1 2">CV53</strain>
    </source>
</reference>
<proteinExistence type="predicted"/>
<accession>A0A4R2BQ86</accession>
<dbReference type="Proteomes" id="UP000295689">
    <property type="component" value="Unassembled WGS sequence"/>
</dbReference>
<evidence type="ECO:0000313" key="1">
    <source>
        <dbReference type="EMBL" id="TCN28159.1"/>
    </source>
</evidence>
<keyword evidence="2" id="KW-1185">Reference proteome</keyword>
<comment type="caution">
    <text evidence="1">The sequence shown here is derived from an EMBL/GenBank/DDBJ whole genome shotgun (WGS) entry which is preliminary data.</text>
</comment>
<protein>
    <submittedName>
        <fullName evidence="1">Uncharacterized protein</fullName>
    </submittedName>
</protein>
<name>A0A4R2BQ86_9BACI</name>
<dbReference type="EMBL" id="SLVV01000001">
    <property type="protein sequence ID" value="TCN28159.1"/>
    <property type="molecule type" value="Genomic_DNA"/>
</dbReference>
<organism evidence="1 2">
    <name type="scientific">Mesobacillus foraminis</name>
    <dbReference type="NCBI Taxonomy" id="279826"/>
    <lineage>
        <taxon>Bacteria</taxon>
        <taxon>Bacillati</taxon>
        <taxon>Bacillota</taxon>
        <taxon>Bacilli</taxon>
        <taxon>Bacillales</taxon>
        <taxon>Bacillaceae</taxon>
        <taxon>Mesobacillus</taxon>
    </lineage>
</organism>
<evidence type="ECO:0000313" key="2">
    <source>
        <dbReference type="Proteomes" id="UP000295689"/>
    </source>
</evidence>
<sequence>MFTCVPVDYYYITRYFCIRQPLFAVFVETLLETKSIGILHLFYSYEESQCIIPLALAFYHFL</sequence>
<gene>
    <name evidence="1" type="ORF">EV146_101491</name>
</gene>
<dbReference type="AlphaFoldDB" id="A0A4R2BQ86"/>